<organism evidence="5">
    <name type="scientific">Salinispirillum sp. LH 10-3-1</name>
    <dbReference type="NCBI Taxonomy" id="2952525"/>
    <lineage>
        <taxon>Bacteria</taxon>
        <taxon>Pseudomonadati</taxon>
        <taxon>Pseudomonadota</taxon>
        <taxon>Gammaproteobacteria</taxon>
        <taxon>Oceanospirillales</taxon>
        <taxon>Saccharospirillaceae</taxon>
        <taxon>Salinispirillum</taxon>
    </lineage>
</organism>
<comment type="subcellular location">
    <subcellularLocation>
        <location evidence="1">Membrane</location>
    </subcellularLocation>
</comment>
<proteinExistence type="predicted"/>
<dbReference type="AlphaFoldDB" id="A0AB38YJ13"/>
<keyword evidence="2" id="KW-0472">Membrane</keyword>
<name>A0AB38YJ13_9GAMM</name>
<dbReference type="Gene3D" id="2.40.160.50">
    <property type="entry name" value="membrane protein fhac: a member of the omp85/tpsb transporter family"/>
    <property type="match status" value="1"/>
</dbReference>
<evidence type="ECO:0000256" key="2">
    <source>
        <dbReference type="ARBA" id="ARBA00023136"/>
    </source>
</evidence>
<accession>A0AB38YJ13</accession>
<feature type="chain" id="PRO_5044335032" evidence="3">
    <location>
        <begin position="24"/>
        <end position="347"/>
    </location>
</feature>
<keyword evidence="3" id="KW-0732">Signal</keyword>
<feature type="domain" description="Bacterial surface antigen (D15)" evidence="4">
    <location>
        <begin position="67"/>
        <end position="317"/>
    </location>
</feature>
<protein>
    <submittedName>
        <fullName evidence="5">BamA/TamA family outer membrane protein</fullName>
    </submittedName>
</protein>
<evidence type="ECO:0000256" key="3">
    <source>
        <dbReference type="SAM" id="SignalP"/>
    </source>
</evidence>
<dbReference type="RefSeq" id="WP_304996474.1">
    <property type="nucleotide sequence ID" value="NZ_CP101717.1"/>
</dbReference>
<feature type="signal peptide" evidence="3">
    <location>
        <begin position="1"/>
        <end position="23"/>
    </location>
</feature>
<evidence type="ECO:0000256" key="1">
    <source>
        <dbReference type="ARBA" id="ARBA00004370"/>
    </source>
</evidence>
<dbReference type="Pfam" id="PF01103">
    <property type="entry name" value="Omp85"/>
    <property type="match status" value="1"/>
</dbReference>
<dbReference type="InterPro" id="IPR000184">
    <property type="entry name" value="Bac_surfAg_D15"/>
</dbReference>
<sequence length="347" mass="38120">MRLFKHATLFGVVTISSWSAVQASDFIILPVVGSQPDTGLQLGVAAFWESSPEPDSLAASVFFIGTANNQQALALGLRTPGFIEGKQDAFDFGVRISRFPNEFYGYQAEYIENGEKYDDLSLELRAGWSYPLNDVWRVGGTLITAWADIEFENPNDPLLSNAAWTEGGQVQAIELSVTRDTRDDLSWPTGGTFAENTVTLGRSDDAGVYYTTSKSGAVYWQSPFRVILALGGQVQHASADTPFVYMPTLNGSQWMRGVVDGQYRHQSTITSQLEARIPLTRRFASSVFVHAGQVGEAPADWLDTDLKTGFGTGLRYSISDERRLNIRVDLGWVDGRSGVVINFGEAF</sequence>
<reference evidence="5" key="1">
    <citation type="submission" date="2022-07" db="EMBL/GenBank/DDBJ databases">
        <title>Complete genome sequence of Salinispirillum sp. LH10-3-1 capable of multiple carbohydrate inversion isolated from a soda lake.</title>
        <authorList>
            <person name="Liu J."/>
            <person name="Zhai Y."/>
            <person name="Zhang H."/>
            <person name="Yang H."/>
            <person name="Qu J."/>
            <person name="Li J."/>
        </authorList>
    </citation>
    <scope>NUCLEOTIDE SEQUENCE</scope>
    <source>
        <strain evidence="5">LH 10-3-1</strain>
    </source>
</reference>
<dbReference type="EMBL" id="CP101717">
    <property type="protein sequence ID" value="WLD59185.1"/>
    <property type="molecule type" value="Genomic_DNA"/>
</dbReference>
<evidence type="ECO:0000259" key="4">
    <source>
        <dbReference type="Pfam" id="PF01103"/>
    </source>
</evidence>
<dbReference type="GO" id="GO:0019867">
    <property type="term" value="C:outer membrane"/>
    <property type="evidence" value="ECO:0007669"/>
    <property type="project" value="InterPro"/>
</dbReference>
<evidence type="ECO:0000313" key="5">
    <source>
        <dbReference type="EMBL" id="WLD59185.1"/>
    </source>
</evidence>
<gene>
    <name evidence="5" type="ORF">NFC81_05195</name>
</gene>